<evidence type="ECO:0000259" key="2">
    <source>
        <dbReference type="PROSITE" id="PS50035"/>
    </source>
</evidence>
<keyword evidence="4" id="KW-1185">Reference proteome</keyword>
<evidence type="ECO:0000313" key="4">
    <source>
        <dbReference type="Proteomes" id="UP000035170"/>
    </source>
</evidence>
<dbReference type="SMART" id="SM00155">
    <property type="entry name" value="PLDc"/>
    <property type="match status" value="2"/>
</dbReference>
<dbReference type="CDD" id="cd09113">
    <property type="entry name" value="PLDc_ymdC_like_2"/>
    <property type="match status" value="1"/>
</dbReference>
<dbReference type="EMBL" id="JZWI01000011">
    <property type="protein sequence ID" value="KLN56502.1"/>
    <property type="molecule type" value="Genomic_DNA"/>
</dbReference>
<keyword evidence="1" id="KW-0472">Membrane</keyword>
<feature type="domain" description="PLD phosphodiesterase" evidence="2">
    <location>
        <begin position="205"/>
        <end position="232"/>
    </location>
</feature>
<comment type="caution">
    <text evidence="3">The sequence shown here is derived from an EMBL/GenBank/DDBJ whole genome shotgun (WGS) entry which is preliminary data.</text>
</comment>
<name>A0A0H2M6W9_VARPD</name>
<dbReference type="Proteomes" id="UP000035170">
    <property type="component" value="Unassembled WGS sequence"/>
</dbReference>
<organism evidence="3 4">
    <name type="scientific">Variovorax paradoxus</name>
    <dbReference type="NCBI Taxonomy" id="34073"/>
    <lineage>
        <taxon>Bacteria</taxon>
        <taxon>Pseudomonadati</taxon>
        <taxon>Pseudomonadota</taxon>
        <taxon>Betaproteobacteria</taxon>
        <taxon>Burkholderiales</taxon>
        <taxon>Comamonadaceae</taxon>
        <taxon>Variovorax</taxon>
    </lineage>
</organism>
<keyword evidence="3" id="KW-0808">Transferase</keyword>
<dbReference type="Gene3D" id="3.30.870.10">
    <property type="entry name" value="Endonuclease Chain A"/>
    <property type="match status" value="2"/>
</dbReference>
<evidence type="ECO:0000313" key="3">
    <source>
        <dbReference type="EMBL" id="KLN56502.1"/>
    </source>
</evidence>
<proteinExistence type="predicted"/>
<keyword evidence="1" id="KW-1133">Transmembrane helix</keyword>
<dbReference type="Pfam" id="PF13091">
    <property type="entry name" value="PLDc_2"/>
    <property type="match status" value="2"/>
</dbReference>
<dbReference type="SUPFAM" id="SSF56024">
    <property type="entry name" value="Phospholipase D/nuclease"/>
    <property type="match status" value="2"/>
</dbReference>
<dbReference type="EC" id="2.7.8.-" evidence="3"/>
<keyword evidence="1" id="KW-0812">Transmembrane</keyword>
<dbReference type="PANTHER" id="PTHR21248">
    <property type="entry name" value="CARDIOLIPIN SYNTHASE"/>
    <property type="match status" value="1"/>
</dbReference>
<gene>
    <name evidence="3" type="primary">ywiE3</name>
    <name evidence="3" type="ORF">VPARA_24440</name>
</gene>
<feature type="domain" description="PLD phosphodiesterase" evidence="2">
    <location>
        <begin position="456"/>
        <end position="483"/>
    </location>
</feature>
<accession>A0A0H2M6W9</accession>
<dbReference type="GO" id="GO:0032049">
    <property type="term" value="P:cardiolipin biosynthetic process"/>
    <property type="evidence" value="ECO:0007669"/>
    <property type="project" value="UniProtKB-ARBA"/>
</dbReference>
<dbReference type="InterPro" id="IPR001736">
    <property type="entry name" value="PLipase_D/transphosphatidylase"/>
</dbReference>
<reference evidence="3 4" key="1">
    <citation type="submission" date="2015-03" db="EMBL/GenBank/DDBJ databases">
        <title>Genome sequence of Variovorax paradoxus TBEA6.</title>
        <authorList>
            <person name="Poehlein A."/>
            <person name="Schuldes J."/>
            <person name="Wuebbeler J.H."/>
            <person name="Hiessl S."/>
            <person name="Steinbuechel A."/>
            <person name="Daniel R."/>
        </authorList>
    </citation>
    <scope>NUCLEOTIDE SEQUENCE [LARGE SCALE GENOMIC DNA]</scope>
    <source>
        <strain evidence="3 4">TBEA6</strain>
    </source>
</reference>
<dbReference type="InterPro" id="IPR025202">
    <property type="entry name" value="PLD-like_dom"/>
</dbReference>
<dbReference type="PANTHER" id="PTHR21248:SF12">
    <property type="entry name" value="CARDIOLIPIN SYNTHASE C"/>
    <property type="match status" value="1"/>
</dbReference>
<feature type="transmembrane region" description="Helical" evidence="1">
    <location>
        <begin position="43"/>
        <end position="64"/>
    </location>
</feature>
<dbReference type="AlphaFoldDB" id="A0A0H2M6W9"/>
<dbReference type="PROSITE" id="PS50035">
    <property type="entry name" value="PLD"/>
    <property type="match status" value="2"/>
</dbReference>
<dbReference type="CDD" id="cd09111">
    <property type="entry name" value="PLDc_ymdC_like_1"/>
    <property type="match status" value="1"/>
</dbReference>
<dbReference type="GO" id="GO:0030572">
    <property type="term" value="F:phosphatidyltransferase activity"/>
    <property type="evidence" value="ECO:0007669"/>
    <property type="project" value="UniProtKB-ARBA"/>
</dbReference>
<protein>
    <submittedName>
        <fullName evidence="3">Putative cardiolipin synthase YwiE</fullName>
        <ecNumber evidence="3">2.7.8.-</ecNumber>
    </submittedName>
</protein>
<dbReference type="PATRIC" id="fig|34073.19.peg.2509"/>
<evidence type="ECO:0000256" key="1">
    <source>
        <dbReference type="SAM" id="Phobius"/>
    </source>
</evidence>
<sequence length="567" mass="62333">MVETGHPAHVAHRIEPMAEDFSFNPRHPVIPAGPGSRLGRASWLLLLGLALLFMGGCAGLPAGVERKPSVAIADGADTMLGRLVAAASPPGQGLSGFRLLPMPQYSLHARVELARRAQRSIDVQYYLVQNDETGRYLLRTLRDAADRGVRVRLLVDDLYTAGADPLFAGFAAHPNVEVRFFNPFPAGRDFLGTRWAASLLDFDRVHRRMHNKLFVVDNTMAVMGGRNIANEYFLRDGGSNFIDIDTLVAGTVVPRLSSLFDMYWNSPYVYPIESLVSNGGATPQQLRERFEQLTTGPDTLHPEPLDSTDLLGNNALAKDLGEGALSLVWARAEAYADAPAKALGPTDEARGLPADESTDSVLYNVRRYLRGAQQEILQTTPYLIPGRGGMETIRLVRQRGVSYTIVTNSLAATDESLVHIGYRRYRPEMLGLGVELYELSPKRVEQTKRFGIYGSASGRLHGKSAVVDRSMVFIGSMNFDPRSMLHNTEIGIFIFSPQIAQQLTSLIGFIRLDGAYQLQLGPSGGIEWVSPAAGDGADTILHVEPETDFWSRWKLEFFAPLVPESLL</sequence>